<reference evidence="6 7" key="1">
    <citation type="submission" date="2020-08" db="EMBL/GenBank/DDBJ databases">
        <title>Sequencing the genomes of 1000 actinobacteria strains.</title>
        <authorList>
            <person name="Klenk H.-P."/>
        </authorList>
    </citation>
    <scope>NUCLEOTIDE SEQUENCE [LARGE SCALE GENOMIC DNA]</scope>
    <source>
        <strain evidence="6 7">DSM 43851</strain>
    </source>
</reference>
<proteinExistence type="inferred from homology"/>
<dbReference type="GO" id="GO:0008483">
    <property type="term" value="F:transaminase activity"/>
    <property type="evidence" value="ECO:0007669"/>
    <property type="project" value="UniProtKB-KW"/>
</dbReference>
<dbReference type="Gene3D" id="3.40.640.10">
    <property type="entry name" value="Type I PLP-dependent aspartate aminotransferase-like (Major domain)"/>
    <property type="match status" value="1"/>
</dbReference>
<comment type="similarity">
    <text evidence="1 5">Belongs to the class-III pyridoxal-phosphate-dependent aminotransferase family.</text>
</comment>
<keyword evidence="3 6" id="KW-0808">Transferase</keyword>
<dbReference type="FunFam" id="3.40.640.10:FF:000014">
    <property type="entry name" value="Adenosylmethionine-8-amino-7-oxononanoate aminotransferase, probable"/>
    <property type="match status" value="1"/>
</dbReference>
<dbReference type="GO" id="GO:0030170">
    <property type="term" value="F:pyridoxal phosphate binding"/>
    <property type="evidence" value="ECO:0007669"/>
    <property type="project" value="InterPro"/>
</dbReference>
<name>A0A7W9NLA3_9PSEU</name>
<dbReference type="RefSeq" id="WP_312890501.1">
    <property type="nucleotide sequence ID" value="NZ_JACHIR010000001.1"/>
</dbReference>
<evidence type="ECO:0000256" key="5">
    <source>
        <dbReference type="RuleBase" id="RU003560"/>
    </source>
</evidence>
<dbReference type="Proteomes" id="UP000585638">
    <property type="component" value="Unassembled WGS sequence"/>
</dbReference>
<keyword evidence="2 6" id="KW-0032">Aminotransferase</keyword>
<dbReference type="Gene3D" id="3.90.1150.10">
    <property type="entry name" value="Aspartate Aminotransferase, domain 1"/>
    <property type="match status" value="1"/>
</dbReference>
<evidence type="ECO:0000256" key="1">
    <source>
        <dbReference type="ARBA" id="ARBA00008954"/>
    </source>
</evidence>
<dbReference type="AlphaFoldDB" id="A0A7W9NLA3"/>
<dbReference type="InterPro" id="IPR015424">
    <property type="entry name" value="PyrdxlP-dep_Trfase"/>
</dbReference>
<evidence type="ECO:0000256" key="4">
    <source>
        <dbReference type="ARBA" id="ARBA00022898"/>
    </source>
</evidence>
<dbReference type="InterPro" id="IPR015421">
    <property type="entry name" value="PyrdxlP-dep_Trfase_major"/>
</dbReference>
<keyword evidence="4 5" id="KW-0663">Pyridoxal phosphate</keyword>
<protein>
    <submittedName>
        <fullName evidence="6">Putrescine aminotransferase</fullName>
        <ecNumber evidence="6">2.6.1.-</ecNumber>
    </submittedName>
</protein>
<evidence type="ECO:0000256" key="2">
    <source>
        <dbReference type="ARBA" id="ARBA00022576"/>
    </source>
</evidence>
<dbReference type="PROSITE" id="PS00600">
    <property type="entry name" value="AA_TRANSFER_CLASS_3"/>
    <property type="match status" value="1"/>
</dbReference>
<accession>A0A7W9NLA3</accession>
<evidence type="ECO:0000313" key="7">
    <source>
        <dbReference type="Proteomes" id="UP000585638"/>
    </source>
</evidence>
<evidence type="ECO:0000313" key="6">
    <source>
        <dbReference type="EMBL" id="MBB5896241.1"/>
    </source>
</evidence>
<comment type="caution">
    <text evidence="6">The sequence shown here is derived from an EMBL/GenBank/DDBJ whole genome shotgun (WGS) entry which is preliminary data.</text>
</comment>
<dbReference type="EMBL" id="JACHIR010000001">
    <property type="protein sequence ID" value="MBB5896241.1"/>
    <property type="molecule type" value="Genomic_DNA"/>
</dbReference>
<dbReference type="InterPro" id="IPR049704">
    <property type="entry name" value="Aminotrans_3_PPA_site"/>
</dbReference>
<organism evidence="6 7">
    <name type="scientific">Kutzneria kofuensis</name>
    <dbReference type="NCBI Taxonomy" id="103725"/>
    <lineage>
        <taxon>Bacteria</taxon>
        <taxon>Bacillati</taxon>
        <taxon>Actinomycetota</taxon>
        <taxon>Actinomycetes</taxon>
        <taxon>Pseudonocardiales</taxon>
        <taxon>Pseudonocardiaceae</taxon>
        <taxon>Kutzneria</taxon>
    </lineage>
</organism>
<dbReference type="Pfam" id="PF00202">
    <property type="entry name" value="Aminotran_3"/>
    <property type="match status" value="1"/>
</dbReference>
<dbReference type="SUPFAM" id="SSF53383">
    <property type="entry name" value="PLP-dependent transferases"/>
    <property type="match status" value="1"/>
</dbReference>
<dbReference type="PANTHER" id="PTHR43094">
    <property type="entry name" value="AMINOTRANSFERASE"/>
    <property type="match status" value="1"/>
</dbReference>
<keyword evidence="7" id="KW-1185">Reference proteome</keyword>
<gene>
    <name evidence="6" type="ORF">BJ998_007437</name>
</gene>
<sequence>MASPFLATAALDMAALADLDRRHLVHPHQRSDRTDRAVIVRGQGCAVWDADGAEYLDATGGANWLCQVGHGRAELAEAAAEQLRQLPYFTSFDVFSNDKSIRLATRLAGLAPAGLGQVFFTCGGSEGVDTAIKAARLYHHRRGESERTWILARRFGYHGATYGSGTATGFDGMQHAVGPNLPHVHKLTPPFPYHSEWFEGRGCTDFLIDELAAAIEQIGAHNIAAMIGEPVMAGGGVVPPPDDYWPRVRALLRHNGILLIADEVVTAFGRTGAWFDSPGRGMDPDMIVTAKGLTSGYAPLGAVLFNEDIAAAVTDDGFFHGYTYFGHPTACAIALANLDLIENEGLLDRSRQIGAWLREGLTAAESLPVVGDIRMAGATIGVELVADRATREPIMAGPAATEIRKAHGVIVRDYGNTVVIAPPLVMDEQQAARTVEAMTSVLTRLHPDGTIAPR</sequence>
<evidence type="ECO:0000256" key="3">
    <source>
        <dbReference type="ARBA" id="ARBA00022679"/>
    </source>
</evidence>
<dbReference type="CDD" id="cd00610">
    <property type="entry name" value="OAT_like"/>
    <property type="match status" value="1"/>
</dbReference>
<dbReference type="PANTHER" id="PTHR43094:SF1">
    <property type="entry name" value="AMINOTRANSFERASE CLASS-III"/>
    <property type="match status" value="1"/>
</dbReference>
<dbReference type="EC" id="2.6.1.-" evidence="6"/>
<dbReference type="InterPro" id="IPR015422">
    <property type="entry name" value="PyrdxlP-dep_Trfase_small"/>
</dbReference>
<dbReference type="InterPro" id="IPR005814">
    <property type="entry name" value="Aminotrans_3"/>
</dbReference>
<dbReference type="PIRSF" id="PIRSF000521">
    <property type="entry name" value="Transaminase_4ab_Lys_Orn"/>
    <property type="match status" value="1"/>
</dbReference>